<proteinExistence type="predicted"/>
<accession>A0A0F9HP01</accession>
<dbReference type="EMBL" id="LAZR01023925">
    <property type="protein sequence ID" value="KKL76847.1"/>
    <property type="molecule type" value="Genomic_DNA"/>
</dbReference>
<reference evidence="1" key="1">
    <citation type="journal article" date="2015" name="Nature">
        <title>Complex archaea that bridge the gap between prokaryotes and eukaryotes.</title>
        <authorList>
            <person name="Spang A."/>
            <person name="Saw J.H."/>
            <person name="Jorgensen S.L."/>
            <person name="Zaremba-Niedzwiedzka K."/>
            <person name="Martijn J."/>
            <person name="Lind A.E."/>
            <person name="van Eijk R."/>
            <person name="Schleper C."/>
            <person name="Guy L."/>
            <person name="Ettema T.J."/>
        </authorList>
    </citation>
    <scope>NUCLEOTIDE SEQUENCE</scope>
</reference>
<organism evidence="1">
    <name type="scientific">marine sediment metagenome</name>
    <dbReference type="NCBI Taxonomy" id="412755"/>
    <lineage>
        <taxon>unclassified sequences</taxon>
        <taxon>metagenomes</taxon>
        <taxon>ecological metagenomes</taxon>
    </lineage>
</organism>
<comment type="caution">
    <text evidence="1">The sequence shown here is derived from an EMBL/GenBank/DDBJ whole genome shotgun (WGS) entry which is preliminary data.</text>
</comment>
<gene>
    <name evidence="1" type="ORF">LCGC14_2040810</name>
</gene>
<evidence type="ECO:0000313" key="1">
    <source>
        <dbReference type="EMBL" id="KKL76847.1"/>
    </source>
</evidence>
<name>A0A0F9HP01_9ZZZZ</name>
<dbReference type="AlphaFoldDB" id="A0A0F9HP01"/>
<protein>
    <submittedName>
        <fullName evidence="1">Uncharacterized protein</fullName>
    </submittedName>
</protein>
<sequence>MTTNKQALTTLVESEVRSNHQRRLDLRLRVLELMGERFTDGSDEASLELAIRVMVALYTGEAVAKGNGKPRGILPDQRTQPAKRKRGKLSFNLNRGRHFVTCLVCGKTFSQRIPDQANWEYRYNVGNPFIGLCILHDKEQGVSDVKLRYSLTADRVLAYDPNPTDYNLLEGEWLDLFRVAYLYSKKVAYEERADLLHDIILALAKRRLKDGSKIPDLRAYKIASLEVALYWKRLKSREQKCCIYTGEPKACYPKSCKRSKGGKCEWQATRPILSLDQDRLDDEGYITQLRNTVADDKAIDIPQWLEIKTFLLGCPFRVIELANRKRTGQRLKQFEMNYLTRWRKQAQLTMFPND</sequence>